<dbReference type="GO" id="GO:0006355">
    <property type="term" value="P:regulation of DNA-templated transcription"/>
    <property type="evidence" value="ECO:0007669"/>
    <property type="project" value="InterPro"/>
</dbReference>
<organism evidence="1 2">
    <name type="scientific">Candidatus Desulfatibia profunda</name>
    <dbReference type="NCBI Taxonomy" id="2841695"/>
    <lineage>
        <taxon>Bacteria</taxon>
        <taxon>Pseudomonadati</taxon>
        <taxon>Thermodesulfobacteriota</taxon>
        <taxon>Desulfobacteria</taxon>
        <taxon>Desulfobacterales</taxon>
        <taxon>Desulfobacterales incertae sedis</taxon>
        <taxon>Candidatus Desulfatibia</taxon>
    </lineage>
</organism>
<protein>
    <submittedName>
        <fullName evidence="1">CopG family transcriptional regulator</fullName>
    </submittedName>
</protein>
<dbReference type="Proteomes" id="UP000603434">
    <property type="component" value="Unassembled WGS sequence"/>
</dbReference>
<dbReference type="Gene3D" id="1.10.1220.10">
    <property type="entry name" value="Met repressor-like"/>
    <property type="match status" value="1"/>
</dbReference>
<dbReference type="SUPFAM" id="SSF47598">
    <property type="entry name" value="Ribbon-helix-helix"/>
    <property type="match status" value="1"/>
</dbReference>
<dbReference type="EMBL" id="JACNJH010000079">
    <property type="protein sequence ID" value="MBC8360267.1"/>
    <property type="molecule type" value="Genomic_DNA"/>
</dbReference>
<name>A0A8J6NQU0_9BACT</name>
<dbReference type="InterPro" id="IPR010985">
    <property type="entry name" value="Ribbon_hlx_hlx"/>
</dbReference>
<dbReference type="AlphaFoldDB" id="A0A8J6NQU0"/>
<sequence>MQFTIRMPDEYGEKIEGLAKKMGLKKSDIARMALKQFIEENLNKDQSAPYQKIRHLLGAAESGIKDLGQRHREYLIKKVRKES</sequence>
<reference evidence="1 2" key="1">
    <citation type="submission" date="2020-08" db="EMBL/GenBank/DDBJ databases">
        <title>Bridging the membrane lipid divide: bacteria of the FCB group superphylum have the potential to synthesize archaeal ether lipids.</title>
        <authorList>
            <person name="Villanueva L."/>
            <person name="Von Meijenfeldt F.A.B."/>
            <person name="Westbye A.B."/>
            <person name="Yadav S."/>
            <person name="Hopmans E.C."/>
            <person name="Dutilh B.E."/>
            <person name="Sinninghe Damste J.S."/>
        </authorList>
    </citation>
    <scope>NUCLEOTIDE SEQUENCE [LARGE SCALE GENOMIC DNA]</scope>
    <source>
        <strain evidence="1">NIOZ-UU30</strain>
    </source>
</reference>
<evidence type="ECO:0000313" key="1">
    <source>
        <dbReference type="EMBL" id="MBC8360267.1"/>
    </source>
</evidence>
<gene>
    <name evidence="1" type="ORF">H8E23_02555</name>
</gene>
<dbReference type="InterPro" id="IPR013321">
    <property type="entry name" value="Arc_rbn_hlx_hlx"/>
</dbReference>
<accession>A0A8J6NQU0</accession>
<comment type="caution">
    <text evidence="1">The sequence shown here is derived from an EMBL/GenBank/DDBJ whole genome shotgun (WGS) entry which is preliminary data.</text>
</comment>
<evidence type="ECO:0000313" key="2">
    <source>
        <dbReference type="Proteomes" id="UP000603434"/>
    </source>
</evidence>
<proteinExistence type="predicted"/>